<feature type="compositionally biased region" description="Polar residues" evidence="1">
    <location>
        <begin position="135"/>
        <end position="156"/>
    </location>
</feature>
<feature type="compositionally biased region" description="Polar residues" evidence="1">
    <location>
        <begin position="63"/>
        <end position="81"/>
    </location>
</feature>
<feature type="compositionally biased region" description="Low complexity" evidence="1">
    <location>
        <begin position="301"/>
        <end position="320"/>
    </location>
</feature>
<evidence type="ECO:0000313" key="3">
    <source>
        <dbReference type="Proteomes" id="UP000820818"/>
    </source>
</evidence>
<organism evidence="2 3">
    <name type="scientific">Daphnia sinensis</name>
    <dbReference type="NCBI Taxonomy" id="1820382"/>
    <lineage>
        <taxon>Eukaryota</taxon>
        <taxon>Metazoa</taxon>
        <taxon>Ecdysozoa</taxon>
        <taxon>Arthropoda</taxon>
        <taxon>Crustacea</taxon>
        <taxon>Branchiopoda</taxon>
        <taxon>Diplostraca</taxon>
        <taxon>Cladocera</taxon>
        <taxon>Anomopoda</taxon>
        <taxon>Daphniidae</taxon>
        <taxon>Daphnia</taxon>
        <taxon>Daphnia similis group</taxon>
    </lineage>
</organism>
<name>A0AAD5L9W4_9CRUS</name>
<proteinExistence type="predicted"/>
<dbReference type="Proteomes" id="UP000820818">
    <property type="component" value="Linkage Group LG5"/>
</dbReference>
<keyword evidence="3" id="KW-1185">Reference proteome</keyword>
<evidence type="ECO:0000256" key="1">
    <source>
        <dbReference type="SAM" id="MobiDB-lite"/>
    </source>
</evidence>
<feature type="compositionally biased region" description="Basic and acidic residues" evidence="1">
    <location>
        <begin position="86"/>
        <end position="113"/>
    </location>
</feature>
<accession>A0AAD5L9W4</accession>
<evidence type="ECO:0000313" key="2">
    <source>
        <dbReference type="EMBL" id="KAI9558383.1"/>
    </source>
</evidence>
<feature type="region of interest" description="Disordered" evidence="1">
    <location>
        <begin position="237"/>
        <end position="358"/>
    </location>
</feature>
<protein>
    <submittedName>
        <fullName evidence="2">Uncharacterized protein</fullName>
    </submittedName>
</protein>
<dbReference type="EMBL" id="WJBH02000005">
    <property type="protein sequence ID" value="KAI9558383.1"/>
    <property type="molecule type" value="Genomic_DNA"/>
</dbReference>
<dbReference type="AlphaFoldDB" id="A0AAD5L9W4"/>
<feature type="region of interest" description="Disordered" evidence="1">
    <location>
        <begin position="49"/>
        <end position="161"/>
    </location>
</feature>
<comment type="caution">
    <text evidence="2">The sequence shown here is derived from an EMBL/GenBank/DDBJ whole genome shotgun (WGS) entry which is preliminary data.</text>
</comment>
<gene>
    <name evidence="2" type="ORF">GHT06_015158</name>
</gene>
<reference evidence="2 3" key="1">
    <citation type="submission" date="2022-05" db="EMBL/GenBank/DDBJ databases">
        <title>A multi-omics perspective on studying reproductive biology in Daphnia sinensis.</title>
        <authorList>
            <person name="Jia J."/>
        </authorList>
    </citation>
    <scope>NUCLEOTIDE SEQUENCE [LARGE SCALE GENOMIC DNA]</scope>
    <source>
        <strain evidence="2 3">WSL</strain>
    </source>
</reference>
<feature type="region of interest" description="Disordered" evidence="1">
    <location>
        <begin position="1"/>
        <end position="23"/>
    </location>
</feature>
<feature type="compositionally biased region" description="Polar residues" evidence="1">
    <location>
        <begin position="273"/>
        <end position="300"/>
    </location>
</feature>
<sequence length="358" mass="38280">MNDDVITGGSRIPRTPIQPSKTQINVPLPNLQTVARSLNFDTLPVAPQIAPSTDCTHPDPISEPNTKTASPVVVSQPTRDYSQLKPEGERNGLPVDRSEDLGATKLVDSRHSSVEPLSTRPEPNDGVDRTYGPAETSNIDPTGEATRTGQENSPIRSPSDRADVDLHITCETVPDISAKSNLLPHGAAECDAIETRDNHSLPAEFWNHHQIPRRPVIFPLGGAAACPPTFFPDGRSQPYFLSTGTTPADPTRATSSRNQRVAEEIGQLPGSAQPEQRTTCGGDQTNALANQGSFAQVLTNPFSGGSTTTPYGPTTSTPSRGENRSTSTTGAIRRPPPYSVLPTSILEPTPTHTDYTTQ</sequence>
<feature type="compositionally biased region" description="Polar residues" evidence="1">
    <location>
        <begin position="239"/>
        <end position="259"/>
    </location>
</feature>